<sequence>MMNRIKGFLSRALSLSGGNLKDPRLNELFGGSSSDAGVTVTPDTALTYSAVYAAVRCIAESVSSLPLNYYERLPGGGKASAKANPLHTLLHDEPNPEMTSLQWREASMAHLLLWGNSYSEIVRDLEGNVVELWPIDPTIVTPMRTDSGELYYDLNRGKSFITSGNMLHIPGLSFDGISGVSPITLARQSIGLSMAIESFGAGYFGRGARPGGVLTFPGQLSPEARQNLRRSFEELHAGGANSHRVALLEAGLKWEAIGVPPDDSQFLQSREFQIIEVARWFNLPPNKLKDLSKTSYNSLEQMEISFVVDTLRPWLVRWEQQLNRKLIRPKDKGSFFFEFNVDGKLRGEIAARYQSYSVARNWGWLSVNEIREKENMNPIEGGDVYMQPMNMQSLATAPTAAPATDPSLVATPATPPTLPNPPATTPTRSHESIILRLLDDAGERLQSVECSAVKRFANKPQEFLAKLDHFCAEHRARVVSAYAPVLEAFGLTSDLDGHVQRHLDQFRSTWLDFSGSVTAAKLAEAVSEKINTMKGVSNEN</sequence>
<dbReference type="NCBIfam" id="TIGR01537">
    <property type="entry name" value="portal_HK97"/>
    <property type="match status" value="1"/>
</dbReference>
<reference evidence="5" key="1">
    <citation type="submission" date="2020-05" db="EMBL/GenBank/DDBJ databases">
        <authorList>
            <person name="Chiriac C."/>
            <person name="Salcher M."/>
            <person name="Ghai R."/>
            <person name="Kavagutti S V."/>
        </authorList>
    </citation>
    <scope>NUCLEOTIDE SEQUENCE</scope>
</reference>
<keyword evidence="2" id="KW-1171">Viral genome ejection through host cell envelope</keyword>
<accession>A0A6J5SZK0</accession>
<evidence type="ECO:0000256" key="3">
    <source>
        <dbReference type="ARBA" id="ARBA00023219"/>
    </source>
</evidence>
<dbReference type="EMBL" id="LR797487">
    <property type="protein sequence ID" value="CAB4220034.1"/>
    <property type="molecule type" value="Genomic_DNA"/>
</dbReference>
<dbReference type="InterPro" id="IPR006427">
    <property type="entry name" value="Portal_HK97"/>
</dbReference>
<gene>
    <name evidence="5" type="ORF">UFOVP1620_14</name>
</gene>
<keyword evidence="3" id="KW-0231">Viral genome packaging</keyword>
<proteinExistence type="predicted"/>
<feature type="region of interest" description="Disordered" evidence="4">
    <location>
        <begin position="397"/>
        <end position="429"/>
    </location>
</feature>
<keyword evidence="1" id="KW-0118">Viral capsid assembly</keyword>
<evidence type="ECO:0000256" key="2">
    <source>
        <dbReference type="ARBA" id="ARBA00023009"/>
    </source>
</evidence>
<feature type="compositionally biased region" description="Pro residues" evidence="4">
    <location>
        <begin position="413"/>
        <end position="424"/>
    </location>
</feature>
<keyword evidence="1" id="KW-1188">Viral release from host cell</keyword>
<feature type="compositionally biased region" description="Low complexity" evidence="4">
    <location>
        <begin position="397"/>
        <end position="412"/>
    </location>
</feature>
<evidence type="ECO:0000313" key="5">
    <source>
        <dbReference type="EMBL" id="CAB4220034.1"/>
    </source>
</evidence>
<evidence type="ECO:0000256" key="4">
    <source>
        <dbReference type="SAM" id="MobiDB-lite"/>
    </source>
</evidence>
<organism evidence="5">
    <name type="scientific">uncultured Caudovirales phage</name>
    <dbReference type="NCBI Taxonomy" id="2100421"/>
    <lineage>
        <taxon>Viruses</taxon>
        <taxon>Duplodnaviria</taxon>
        <taxon>Heunggongvirae</taxon>
        <taxon>Uroviricota</taxon>
        <taxon>Caudoviricetes</taxon>
        <taxon>Peduoviridae</taxon>
        <taxon>Maltschvirus</taxon>
        <taxon>Maltschvirus maltsch</taxon>
    </lineage>
</organism>
<evidence type="ECO:0000256" key="1">
    <source>
        <dbReference type="ARBA" id="ARBA00022950"/>
    </source>
</evidence>
<protein>
    <submittedName>
        <fullName evidence="5">COG4695 Phage-related protein</fullName>
    </submittedName>
</protein>
<dbReference type="InterPro" id="IPR006944">
    <property type="entry name" value="Phage/GTA_portal"/>
</dbReference>
<name>A0A6J5SZK0_9CAUD</name>
<keyword evidence="2" id="KW-1160">Virus entry into host cell</keyword>
<dbReference type="Pfam" id="PF04860">
    <property type="entry name" value="Phage_portal"/>
    <property type="match status" value="1"/>
</dbReference>
<keyword evidence="2" id="KW-1162">Viral penetration into host cytoplasm</keyword>